<dbReference type="GO" id="GO:0009378">
    <property type="term" value="F:four-way junction helicase activity"/>
    <property type="evidence" value="ECO:0000318"/>
    <property type="project" value="GO_Central"/>
</dbReference>
<dbReference type="InterPro" id="IPR011545">
    <property type="entry name" value="DEAD/DEAH_box_helicase_dom"/>
</dbReference>
<feature type="compositionally biased region" description="Acidic residues" evidence="10">
    <location>
        <begin position="879"/>
        <end position="900"/>
    </location>
</feature>
<dbReference type="GO" id="GO:0005524">
    <property type="term" value="F:ATP binding"/>
    <property type="evidence" value="ECO:0007669"/>
    <property type="project" value="UniProtKB-KW"/>
</dbReference>
<evidence type="ECO:0000256" key="8">
    <source>
        <dbReference type="ARBA" id="ARBA00023204"/>
    </source>
</evidence>
<evidence type="ECO:0000313" key="14">
    <source>
        <dbReference type="Proteomes" id="UP000030748"/>
    </source>
</evidence>
<gene>
    <name evidence="13" type="ORF">MIMGU_mgv1a018502mg</name>
</gene>
<evidence type="ECO:0000256" key="3">
    <source>
        <dbReference type="ARBA" id="ARBA00022763"/>
    </source>
</evidence>
<dbReference type="InterPro" id="IPR014001">
    <property type="entry name" value="Helicase_ATP-bd"/>
</dbReference>
<keyword evidence="2" id="KW-0547">Nucleotide-binding</keyword>
<keyword evidence="14" id="KW-1185">Reference proteome</keyword>
<dbReference type="SUPFAM" id="SSF52540">
    <property type="entry name" value="P-loop containing nucleoside triphosphate hydrolases"/>
    <property type="match status" value="1"/>
</dbReference>
<dbReference type="GO" id="GO:0045003">
    <property type="term" value="P:double-strand break repair via synthesis-dependent strand annealing"/>
    <property type="evidence" value="ECO:0000318"/>
    <property type="project" value="GO_Central"/>
</dbReference>
<keyword evidence="9" id="KW-0175">Coiled coil</keyword>
<evidence type="ECO:0000256" key="2">
    <source>
        <dbReference type="ARBA" id="ARBA00022741"/>
    </source>
</evidence>
<feature type="region of interest" description="Disordered" evidence="10">
    <location>
        <begin position="685"/>
        <end position="721"/>
    </location>
</feature>
<dbReference type="GO" id="GO:0000400">
    <property type="term" value="F:four-way junction DNA binding"/>
    <property type="evidence" value="ECO:0000318"/>
    <property type="project" value="GO_Central"/>
</dbReference>
<feature type="domain" description="Helicase ATP-binding" evidence="11">
    <location>
        <begin position="1"/>
        <end position="142"/>
    </location>
</feature>
<feature type="compositionally biased region" description="Basic and acidic residues" evidence="10">
    <location>
        <begin position="855"/>
        <end position="873"/>
    </location>
</feature>
<dbReference type="PANTHER" id="PTHR14025">
    <property type="entry name" value="FANCONI ANEMIA GROUP M FANCM FAMILY MEMBER"/>
    <property type="match status" value="1"/>
</dbReference>
<dbReference type="InterPro" id="IPR027417">
    <property type="entry name" value="P-loop_NTPase"/>
</dbReference>
<dbReference type="EMBL" id="KI632191">
    <property type="protein sequence ID" value="EYU22813.1"/>
    <property type="molecule type" value="Genomic_DNA"/>
</dbReference>
<sequence length="1103" mass="124571">MYNYFRWFPQGKIVFAAPSRPLVMQQIEACHKIVGIPQEYTIDLTGQTSPTKRAEFWKSRRVFFVTPQVLEKDIHSGSCLVKHLVCLVIDEAHRAMGNFAYCGVVRELMDTSVQLRILALTATPGAKQQTIQHVINNLQISTLEYRDESDPDVLRYVHERKIELIEVAMGDEAVEINNLLLKVIHPLVGRLRAFGLLQNRDIQTMSPHDFLISRDRFRQEPPQDLPHIKYGEIEGYFGVLITLYHIRKLLSSHGIRPAFEMLDEKIKQGCFARHMSRNEDFLKAKLLMQQTLSHGAPSPKLAKMLEVLIGHFKMKDPQHSRVIIFSNFRGSVRDILNALTDIGDFVKATEFIGQSAGKTLKGQSQKIQQAVLQKFRTGGYNVIVATSIGEEGLDIMEVDLVICFDANVSPLRMIQRMGRTGRKHEGRMKGYTRKLASSKTVTKHMRNGGMNSFNFHPSPRMVPHLFKPEVQFLEMSIKEFVPRGNKLKDNVPVSVPGYKTELTDSETGLLAKYFKSTSDTWIPSLTVFPHFQAFPSPVNKVLHSSRTGFLIDTMQYLQGLTFDDDSKTFSAEHEDISEPCVRVEEVEPHEEIIEENFGPAEEKLETEVPETEIEFKKFAKDIDFEDFDKQKPCLHAPLFGSEFVSIDDVGNVQISSLPELPLQFNAKCTIDDNMVPEYLLVPDSEDHEEDTVHDANGKDEDEDILNTPISSRMPKEKESSNDIIDCELSPRLTNFIESGVVPESPIHSSGPWNGGRGNFAVPALVSSPNLETEFSVKSLNLEDKPLSVSKEMQTPKLSNSSNSKDWLFDSGVRPETVEQQCKFRRLRKLGDVKRNIPSESRERTGPSRKHGTSRGTHDRRPAKLVKGEKKRANDAVLYIDEEAEVSPEIMASDDEEDEPENSSYEDSFIDDGTNTAATSTQACDSRTDMMAIYRRSLLSQSPFQRFPNFDTKSSPDSVVQSSRIDESGSSSGTKNDDAKTRGCFDSTAMNSQFTLDSRKRKLSFHQTAQSVPVVNLNQEFLLIAEAACEKSSMQRQEERTEENIDIFEDDQFYEGIDLDAIEEEAAKLLRQKTECLTPKTATLPEPIEQNLAILGSPSFDLGF</sequence>
<evidence type="ECO:0000256" key="6">
    <source>
        <dbReference type="ARBA" id="ARBA00022840"/>
    </source>
</evidence>
<dbReference type="AlphaFoldDB" id="A0A022Q6F7"/>
<dbReference type="Gene3D" id="3.40.50.300">
    <property type="entry name" value="P-loop containing nucleotide triphosphate hydrolases"/>
    <property type="match status" value="2"/>
</dbReference>
<keyword evidence="7" id="KW-0238">DNA-binding</keyword>
<dbReference type="InterPro" id="IPR039686">
    <property type="entry name" value="FANCM/Mph1-like_ID"/>
</dbReference>
<proteinExistence type="inferred from homology"/>
<keyword evidence="4" id="KW-0378">Hydrolase</keyword>
<evidence type="ECO:0000256" key="1">
    <source>
        <dbReference type="ARBA" id="ARBA00009889"/>
    </source>
</evidence>
<dbReference type="GO" id="GO:0036297">
    <property type="term" value="P:interstrand cross-link repair"/>
    <property type="evidence" value="ECO:0000318"/>
    <property type="project" value="GO_Central"/>
</dbReference>
<dbReference type="PROSITE" id="PS51192">
    <property type="entry name" value="HELICASE_ATP_BIND_1"/>
    <property type="match status" value="1"/>
</dbReference>
<keyword evidence="3" id="KW-0227">DNA damage</keyword>
<evidence type="ECO:0000259" key="11">
    <source>
        <dbReference type="PROSITE" id="PS51192"/>
    </source>
</evidence>
<dbReference type="STRING" id="4155.A0A022Q6F7"/>
<feature type="coiled-coil region" evidence="9">
    <location>
        <begin position="1023"/>
        <end position="1050"/>
    </location>
</feature>
<dbReference type="Pfam" id="PF00270">
    <property type="entry name" value="DEAD"/>
    <property type="match status" value="1"/>
</dbReference>
<comment type="similarity">
    <text evidence="1">Belongs to the DEAD box helicase family. DEAH subfamily. FANCM sub-subfamily.</text>
</comment>
<accession>A0A022Q6F7</accession>
<dbReference type="CDD" id="cd12091">
    <property type="entry name" value="FANCM_ID"/>
    <property type="match status" value="1"/>
</dbReference>
<feature type="region of interest" description="Disordered" evidence="10">
    <location>
        <begin position="828"/>
        <end position="920"/>
    </location>
</feature>
<dbReference type="SMART" id="SM00490">
    <property type="entry name" value="HELICc"/>
    <property type="match status" value="1"/>
</dbReference>
<name>A0A022Q6F7_ERYGU</name>
<evidence type="ECO:0000256" key="5">
    <source>
        <dbReference type="ARBA" id="ARBA00022806"/>
    </source>
</evidence>
<dbReference type="Gene3D" id="1.20.1320.20">
    <property type="entry name" value="hef helicase domain"/>
    <property type="match status" value="1"/>
</dbReference>
<feature type="region of interest" description="Disordered" evidence="10">
    <location>
        <begin position="944"/>
        <end position="983"/>
    </location>
</feature>
<dbReference type="FunFam" id="3.40.50.300:FF:001992">
    <property type="entry name" value="ATP-dependent RNA helicase, putative"/>
    <property type="match status" value="1"/>
</dbReference>
<keyword evidence="5" id="KW-0347">Helicase</keyword>
<dbReference type="Pfam" id="PF00271">
    <property type="entry name" value="Helicase_C"/>
    <property type="match status" value="1"/>
</dbReference>
<evidence type="ECO:0008006" key="15">
    <source>
        <dbReference type="Google" id="ProtNLM"/>
    </source>
</evidence>
<evidence type="ECO:0000259" key="12">
    <source>
        <dbReference type="PROSITE" id="PS51194"/>
    </source>
</evidence>
<feature type="compositionally biased region" description="Basic and acidic residues" evidence="10">
    <location>
        <begin position="828"/>
        <end position="845"/>
    </location>
</feature>
<organism evidence="13 14">
    <name type="scientific">Erythranthe guttata</name>
    <name type="common">Yellow monkey flower</name>
    <name type="synonym">Mimulus guttatus</name>
    <dbReference type="NCBI Taxonomy" id="4155"/>
    <lineage>
        <taxon>Eukaryota</taxon>
        <taxon>Viridiplantae</taxon>
        <taxon>Streptophyta</taxon>
        <taxon>Embryophyta</taxon>
        <taxon>Tracheophyta</taxon>
        <taxon>Spermatophyta</taxon>
        <taxon>Magnoliopsida</taxon>
        <taxon>eudicotyledons</taxon>
        <taxon>Gunneridae</taxon>
        <taxon>Pentapetalae</taxon>
        <taxon>asterids</taxon>
        <taxon>lamiids</taxon>
        <taxon>Lamiales</taxon>
        <taxon>Phrymaceae</taxon>
        <taxon>Erythranthe</taxon>
    </lineage>
</organism>
<evidence type="ECO:0000256" key="10">
    <source>
        <dbReference type="SAM" id="MobiDB-lite"/>
    </source>
</evidence>
<evidence type="ECO:0000313" key="13">
    <source>
        <dbReference type="EMBL" id="EYU22813.1"/>
    </source>
</evidence>
<keyword evidence="8" id="KW-0234">DNA repair</keyword>
<feature type="compositionally biased region" description="Polar residues" evidence="10">
    <location>
        <begin position="950"/>
        <end position="960"/>
    </location>
</feature>
<dbReference type="GO" id="GO:0016787">
    <property type="term" value="F:hydrolase activity"/>
    <property type="evidence" value="ECO:0007669"/>
    <property type="project" value="UniProtKB-KW"/>
</dbReference>
<keyword evidence="6" id="KW-0067">ATP-binding</keyword>
<evidence type="ECO:0000256" key="7">
    <source>
        <dbReference type="ARBA" id="ARBA00023125"/>
    </source>
</evidence>
<evidence type="ECO:0000256" key="4">
    <source>
        <dbReference type="ARBA" id="ARBA00022801"/>
    </source>
</evidence>
<dbReference type="GO" id="GO:0043138">
    <property type="term" value="F:3'-5' DNA helicase activity"/>
    <property type="evidence" value="ECO:0000318"/>
    <property type="project" value="GO_Central"/>
</dbReference>
<dbReference type="InterPro" id="IPR001650">
    <property type="entry name" value="Helicase_C-like"/>
</dbReference>
<dbReference type="Proteomes" id="UP000030748">
    <property type="component" value="Unassembled WGS sequence"/>
</dbReference>
<dbReference type="eggNOG" id="KOG0354">
    <property type="taxonomic scope" value="Eukaryota"/>
</dbReference>
<dbReference type="PROSITE" id="PS51194">
    <property type="entry name" value="HELICASE_CTER"/>
    <property type="match status" value="1"/>
</dbReference>
<dbReference type="CDD" id="cd18801">
    <property type="entry name" value="SF2_C_FANCM_Hef"/>
    <property type="match status" value="1"/>
</dbReference>
<evidence type="ECO:0000256" key="9">
    <source>
        <dbReference type="SAM" id="Coils"/>
    </source>
</evidence>
<reference evidence="13 14" key="1">
    <citation type="journal article" date="2013" name="Proc. Natl. Acad. Sci. U.S.A.">
        <title>Fine-scale variation in meiotic recombination in Mimulus inferred from population shotgun sequencing.</title>
        <authorList>
            <person name="Hellsten U."/>
            <person name="Wright K.M."/>
            <person name="Jenkins J."/>
            <person name="Shu S."/>
            <person name="Yuan Y."/>
            <person name="Wessler S.R."/>
            <person name="Schmutz J."/>
            <person name="Willis J.H."/>
            <person name="Rokhsar D.S."/>
        </authorList>
    </citation>
    <scope>NUCLEOTIDE SEQUENCE [LARGE SCALE GENOMIC DNA]</scope>
    <source>
        <strain evidence="14">cv. DUN x IM62</strain>
    </source>
</reference>
<protein>
    <recommendedName>
        <fullName evidence="15">Helicase C-terminal domain-containing protein</fullName>
    </recommendedName>
</protein>
<dbReference type="PANTHER" id="PTHR14025:SF20">
    <property type="entry name" value="FANCONI ANEMIA GROUP M PROTEIN"/>
    <property type="match status" value="1"/>
</dbReference>
<feature type="domain" description="Helicase C-terminal" evidence="12">
    <location>
        <begin position="300"/>
        <end position="488"/>
    </location>
</feature>